<evidence type="ECO:0000256" key="4">
    <source>
        <dbReference type="ARBA" id="ARBA00023163"/>
    </source>
</evidence>
<dbReference type="STRING" id="1481914.JCM19241_129"/>
<dbReference type="Gene3D" id="1.10.10.10">
    <property type="entry name" value="Winged helix-like DNA-binding domain superfamily/Winged helix DNA-binding domain"/>
    <property type="match status" value="1"/>
</dbReference>
<dbReference type="InterPro" id="IPR036390">
    <property type="entry name" value="WH_DNA-bd_sf"/>
</dbReference>
<reference evidence="6 7" key="1">
    <citation type="submission" date="2015-01" db="EMBL/GenBank/DDBJ databases">
        <title>Vibrio sp. C94 JCM 19241 whole genome shotgun sequence.</title>
        <authorList>
            <person name="Sawabe T."/>
            <person name="Meirelles P."/>
            <person name="Feng G."/>
            <person name="Sayaka M."/>
            <person name="Hattori M."/>
            <person name="Ohkuma M."/>
        </authorList>
    </citation>
    <scope>NUCLEOTIDE SEQUENCE [LARGE SCALE GENOMIC DNA]</scope>
    <source>
        <strain evidence="7">JCM 19241</strain>
    </source>
</reference>
<sequence length="321" mass="36834">MDWIQSIRSYVMVVEEGSFNGAARRLSTTSSAVSKRVHWIEEKIGVQLLKRTTRSVTQTEAGALFYKRMKQSLDSFQSIIDETRSVNESPVGLLKIGATLAVGSKFLLHYIDGFLQRYPDIRIQLTTTIPGQLPEMKLDLFISRELEQFNSLSFRSKLLFEDRFRFYASPQYLEQHGEPKSVEELQQHNILIFGEQLQREFTLASGKRISVSGNFATTNPEALFHAGKNGMGILPTNSVMIQQELQQGALVPILPEVYARDTTVYAYYPKLDYEHTRTRLFWIIWWSRLLRRSGLRIERNSCNALVWKVPDSCFTTSGMTS</sequence>
<dbReference type="EMBL" id="BBSC01000005">
    <property type="protein sequence ID" value="GAM75831.1"/>
    <property type="molecule type" value="Genomic_DNA"/>
</dbReference>
<keyword evidence="2" id="KW-0805">Transcription regulation</keyword>
<proteinExistence type="inferred from homology"/>
<organism evidence="6 7">
    <name type="scientific">Vibrio ishigakensis</name>
    <dbReference type="NCBI Taxonomy" id="1481914"/>
    <lineage>
        <taxon>Bacteria</taxon>
        <taxon>Pseudomonadati</taxon>
        <taxon>Pseudomonadota</taxon>
        <taxon>Gammaproteobacteria</taxon>
        <taxon>Vibrionales</taxon>
        <taxon>Vibrionaceae</taxon>
        <taxon>Vibrio</taxon>
    </lineage>
</organism>
<reference evidence="6 7" key="2">
    <citation type="submission" date="2015-01" db="EMBL/GenBank/DDBJ databases">
        <authorList>
            <consortium name="NBRP consortium"/>
            <person name="Sawabe T."/>
            <person name="Meirelles P."/>
            <person name="Feng G."/>
            <person name="Sayaka M."/>
            <person name="Hattori M."/>
            <person name="Ohkuma M."/>
        </authorList>
    </citation>
    <scope>NUCLEOTIDE SEQUENCE [LARGE SCALE GENOMIC DNA]</scope>
    <source>
        <strain evidence="7">JCM 19241</strain>
    </source>
</reference>
<dbReference type="GO" id="GO:0006351">
    <property type="term" value="P:DNA-templated transcription"/>
    <property type="evidence" value="ECO:0007669"/>
    <property type="project" value="TreeGrafter"/>
</dbReference>
<dbReference type="GO" id="GO:0043565">
    <property type="term" value="F:sequence-specific DNA binding"/>
    <property type="evidence" value="ECO:0007669"/>
    <property type="project" value="TreeGrafter"/>
</dbReference>
<dbReference type="CDD" id="cd08422">
    <property type="entry name" value="PBP2_CrgA_like"/>
    <property type="match status" value="1"/>
</dbReference>
<dbReference type="Proteomes" id="UP000031666">
    <property type="component" value="Unassembled WGS sequence"/>
</dbReference>
<dbReference type="Pfam" id="PF00126">
    <property type="entry name" value="HTH_1"/>
    <property type="match status" value="1"/>
</dbReference>
<dbReference type="InterPro" id="IPR036388">
    <property type="entry name" value="WH-like_DNA-bd_sf"/>
</dbReference>
<dbReference type="Pfam" id="PF03466">
    <property type="entry name" value="LysR_substrate"/>
    <property type="match status" value="1"/>
</dbReference>
<dbReference type="InterPro" id="IPR000847">
    <property type="entry name" value="LysR_HTH_N"/>
</dbReference>
<dbReference type="PROSITE" id="PS50931">
    <property type="entry name" value="HTH_LYSR"/>
    <property type="match status" value="1"/>
</dbReference>
<dbReference type="SUPFAM" id="SSF46785">
    <property type="entry name" value="Winged helix' DNA-binding domain"/>
    <property type="match status" value="1"/>
</dbReference>
<gene>
    <name evidence="6" type="ORF">JCM19241_129</name>
</gene>
<evidence type="ECO:0000313" key="6">
    <source>
        <dbReference type="EMBL" id="GAM75831.1"/>
    </source>
</evidence>
<name>A0A0B8QB24_9VIBR</name>
<dbReference type="FunFam" id="1.10.10.10:FF:000001">
    <property type="entry name" value="LysR family transcriptional regulator"/>
    <property type="match status" value="1"/>
</dbReference>
<dbReference type="PANTHER" id="PTHR30537">
    <property type="entry name" value="HTH-TYPE TRANSCRIPTIONAL REGULATOR"/>
    <property type="match status" value="1"/>
</dbReference>
<evidence type="ECO:0000313" key="7">
    <source>
        <dbReference type="Proteomes" id="UP000031666"/>
    </source>
</evidence>
<dbReference type="SUPFAM" id="SSF53850">
    <property type="entry name" value="Periplasmic binding protein-like II"/>
    <property type="match status" value="1"/>
</dbReference>
<dbReference type="Gene3D" id="3.40.190.290">
    <property type="match status" value="1"/>
</dbReference>
<evidence type="ECO:0000256" key="2">
    <source>
        <dbReference type="ARBA" id="ARBA00023015"/>
    </source>
</evidence>
<protein>
    <submittedName>
        <fullName evidence="6">Transcriptional regulator</fullName>
    </submittedName>
</protein>
<dbReference type="InterPro" id="IPR005119">
    <property type="entry name" value="LysR_subst-bd"/>
</dbReference>
<keyword evidence="4" id="KW-0804">Transcription</keyword>
<comment type="similarity">
    <text evidence="1">Belongs to the LysR transcriptional regulatory family.</text>
</comment>
<feature type="domain" description="HTH lysR-type" evidence="5">
    <location>
        <begin position="1"/>
        <end position="59"/>
    </location>
</feature>
<accession>A0A0B8QB24</accession>
<evidence type="ECO:0000259" key="5">
    <source>
        <dbReference type="PROSITE" id="PS50931"/>
    </source>
</evidence>
<dbReference type="InterPro" id="IPR058163">
    <property type="entry name" value="LysR-type_TF_proteobact-type"/>
</dbReference>
<dbReference type="PANTHER" id="PTHR30537:SF5">
    <property type="entry name" value="HTH-TYPE TRANSCRIPTIONAL ACTIVATOR TTDR-RELATED"/>
    <property type="match status" value="1"/>
</dbReference>
<keyword evidence="3" id="KW-0238">DNA-binding</keyword>
<evidence type="ECO:0000256" key="3">
    <source>
        <dbReference type="ARBA" id="ARBA00023125"/>
    </source>
</evidence>
<evidence type="ECO:0000256" key="1">
    <source>
        <dbReference type="ARBA" id="ARBA00009437"/>
    </source>
</evidence>
<dbReference type="GO" id="GO:0003700">
    <property type="term" value="F:DNA-binding transcription factor activity"/>
    <property type="evidence" value="ECO:0007669"/>
    <property type="project" value="InterPro"/>
</dbReference>
<dbReference type="AlphaFoldDB" id="A0A0B8QB24"/>
<comment type="caution">
    <text evidence="6">The sequence shown here is derived from an EMBL/GenBank/DDBJ whole genome shotgun (WGS) entry which is preliminary data.</text>
</comment>